<evidence type="ECO:0000259" key="2">
    <source>
        <dbReference type="Pfam" id="PF01814"/>
    </source>
</evidence>
<dbReference type="AlphaFoldDB" id="A0A409WDQ7"/>
<proteinExistence type="predicted"/>
<dbReference type="PANTHER" id="PTHR35585">
    <property type="entry name" value="HHE DOMAIN PROTEIN (AFU_ORTHOLOGUE AFUA_4G00730)"/>
    <property type="match status" value="1"/>
</dbReference>
<dbReference type="InterPro" id="IPR012312">
    <property type="entry name" value="Hemerythrin-like"/>
</dbReference>
<reference evidence="3 4" key="1">
    <citation type="journal article" date="2018" name="Evol. Lett.">
        <title>Horizontal gene cluster transfer increased hallucinogenic mushroom diversity.</title>
        <authorList>
            <person name="Reynolds H.T."/>
            <person name="Vijayakumar V."/>
            <person name="Gluck-Thaler E."/>
            <person name="Korotkin H.B."/>
            <person name="Matheny P.B."/>
            <person name="Slot J.C."/>
        </authorList>
    </citation>
    <scope>NUCLEOTIDE SEQUENCE [LARGE SCALE GENOMIC DNA]</scope>
    <source>
        <strain evidence="3 4">SRW20</strain>
    </source>
</reference>
<sequence>MSSYKTTNHVGGPLIEAIATDHQEMYDYYDQYVKASGDADAQERWSNQFRWEVARHAVGEELVVYPLMEKHLGAKGKELADHDRADHERVKKLLYQLESLKPGTSEHANLLKTIVETLKPHNDSEEQEDLPLLQNTIGHDESSKAAASFKRTKKFAPTRSHPSAPDKPPFETLAGLMAAPLDLLKDAFAKFPSEEEKKAAVKD</sequence>
<comment type="caution">
    <text evidence="3">The sequence shown here is derived from an EMBL/GenBank/DDBJ whole genome shotgun (WGS) entry which is preliminary data.</text>
</comment>
<gene>
    <name evidence="3" type="ORF">CVT26_013901</name>
</gene>
<evidence type="ECO:0000313" key="3">
    <source>
        <dbReference type="EMBL" id="PPQ76647.1"/>
    </source>
</evidence>
<keyword evidence="4" id="KW-1185">Reference proteome</keyword>
<protein>
    <recommendedName>
        <fullName evidence="2">Hemerythrin-like domain-containing protein</fullName>
    </recommendedName>
</protein>
<accession>A0A409WDQ7</accession>
<evidence type="ECO:0000313" key="4">
    <source>
        <dbReference type="Proteomes" id="UP000284706"/>
    </source>
</evidence>
<dbReference type="PANTHER" id="PTHR35585:SF1">
    <property type="entry name" value="HHE DOMAIN PROTEIN (AFU_ORTHOLOGUE AFUA_4G00730)"/>
    <property type="match status" value="1"/>
</dbReference>
<feature type="domain" description="Hemerythrin-like" evidence="2">
    <location>
        <begin position="15"/>
        <end position="133"/>
    </location>
</feature>
<dbReference type="InParanoid" id="A0A409WDQ7"/>
<evidence type="ECO:0000256" key="1">
    <source>
        <dbReference type="SAM" id="MobiDB-lite"/>
    </source>
</evidence>
<name>A0A409WDQ7_9AGAR</name>
<dbReference type="Gene3D" id="1.20.120.520">
    <property type="entry name" value="nmb1532 protein domain like"/>
    <property type="match status" value="1"/>
</dbReference>
<dbReference type="STRING" id="231916.A0A409WDQ7"/>
<dbReference type="EMBL" id="NHYE01005137">
    <property type="protein sequence ID" value="PPQ76647.1"/>
    <property type="molecule type" value="Genomic_DNA"/>
</dbReference>
<feature type="region of interest" description="Disordered" evidence="1">
    <location>
        <begin position="141"/>
        <end position="171"/>
    </location>
</feature>
<organism evidence="3 4">
    <name type="scientific">Gymnopilus dilepis</name>
    <dbReference type="NCBI Taxonomy" id="231916"/>
    <lineage>
        <taxon>Eukaryota</taxon>
        <taxon>Fungi</taxon>
        <taxon>Dikarya</taxon>
        <taxon>Basidiomycota</taxon>
        <taxon>Agaricomycotina</taxon>
        <taxon>Agaricomycetes</taxon>
        <taxon>Agaricomycetidae</taxon>
        <taxon>Agaricales</taxon>
        <taxon>Agaricineae</taxon>
        <taxon>Hymenogastraceae</taxon>
        <taxon>Gymnopilus</taxon>
    </lineage>
</organism>
<dbReference type="OrthoDB" id="9983919at2759"/>
<dbReference type="Pfam" id="PF01814">
    <property type="entry name" value="Hemerythrin"/>
    <property type="match status" value="1"/>
</dbReference>
<dbReference type="Proteomes" id="UP000284706">
    <property type="component" value="Unassembled WGS sequence"/>
</dbReference>